<dbReference type="EMBL" id="MWZD01000008">
    <property type="protein sequence ID" value="PRI12581.1"/>
    <property type="molecule type" value="Genomic_DNA"/>
</dbReference>
<dbReference type="PANTHER" id="PTHR33387:SF3">
    <property type="entry name" value="DUF985 DOMAIN-CONTAINING PROTEIN"/>
    <property type="match status" value="1"/>
</dbReference>
<evidence type="ECO:0000259" key="1">
    <source>
        <dbReference type="Pfam" id="PF06172"/>
    </source>
</evidence>
<dbReference type="RefSeq" id="WP_105803902.1">
    <property type="nucleotide sequence ID" value="NZ_MWZD01000008.1"/>
</dbReference>
<dbReference type="AlphaFoldDB" id="A0A2S9QSL7"/>
<dbReference type="InterPro" id="IPR011051">
    <property type="entry name" value="RmlC_Cupin_sf"/>
</dbReference>
<feature type="domain" description="DUF985" evidence="1">
    <location>
        <begin position="21"/>
        <end position="141"/>
    </location>
</feature>
<dbReference type="SUPFAM" id="SSF51182">
    <property type="entry name" value="RmlC-like cupins"/>
    <property type="match status" value="1"/>
</dbReference>
<keyword evidence="4" id="KW-1185">Reference proteome</keyword>
<protein>
    <recommendedName>
        <fullName evidence="1">DUF985 domain-containing protein</fullName>
    </recommendedName>
</protein>
<dbReference type="CDD" id="cd06121">
    <property type="entry name" value="cupin_YML079wp"/>
    <property type="match status" value="1"/>
</dbReference>
<dbReference type="Gene3D" id="2.60.120.10">
    <property type="entry name" value="Jelly Rolls"/>
    <property type="match status" value="1"/>
</dbReference>
<evidence type="ECO:0000313" key="3">
    <source>
        <dbReference type="EMBL" id="PRI12581.1"/>
    </source>
</evidence>
<organism evidence="3 4">
    <name type="scientific">Leucobacter massiliensis</name>
    <dbReference type="NCBI Taxonomy" id="1686285"/>
    <lineage>
        <taxon>Bacteria</taxon>
        <taxon>Bacillati</taxon>
        <taxon>Actinomycetota</taxon>
        <taxon>Actinomycetes</taxon>
        <taxon>Micrococcales</taxon>
        <taxon>Microbacteriaceae</taxon>
        <taxon>Leucobacter</taxon>
    </lineage>
</organism>
<gene>
    <name evidence="2" type="ORF">B4915_00320</name>
    <name evidence="3" type="ORF">B4915_00505</name>
</gene>
<sequence length="164" mass="17706">MTDAGAERPGPGAALPPEAARWAERLGLEPLEHEGGLFRRMHLDEHSSAIVYLLADPDFSALHVLDAAEVYHWYAGSPLRLLLLHPDGRAEERVLGPDADAGQLPQLVVPAGVMQGSSPQGAWTLLGTTMAPPFRWEGFELGERAALQARYPEAAERIAALTRG</sequence>
<dbReference type="InterPro" id="IPR014710">
    <property type="entry name" value="RmlC-like_jellyroll"/>
</dbReference>
<dbReference type="EMBL" id="MWZD01000008">
    <property type="protein sequence ID" value="PRI12550.1"/>
    <property type="molecule type" value="Genomic_DNA"/>
</dbReference>
<reference evidence="3 4" key="1">
    <citation type="journal article" date="2017" name="New Microbes New Infect">
        <title>Genome sequence of 'Leucobacter massiliensis' sp. nov. isolated from human pharynx after travel to the 2014 Hajj.</title>
        <authorList>
            <person name="Leangapichart T."/>
            <person name="Gautret P."/>
            <person name="Nguyen T.T."/>
            <person name="Armstrong N."/>
            <person name="Rolain J.M."/>
        </authorList>
    </citation>
    <scope>NUCLEOTIDE SEQUENCE [LARGE SCALE GENOMIC DNA]</scope>
    <source>
        <strain evidence="3 4">122RC15</strain>
    </source>
</reference>
<evidence type="ECO:0000313" key="4">
    <source>
        <dbReference type="Proteomes" id="UP000238650"/>
    </source>
</evidence>
<dbReference type="OrthoDB" id="9798288at2"/>
<dbReference type="Proteomes" id="UP000238650">
    <property type="component" value="Unassembled WGS sequence"/>
</dbReference>
<comment type="caution">
    <text evidence="3">The sequence shown here is derived from an EMBL/GenBank/DDBJ whole genome shotgun (WGS) entry which is preliminary data.</text>
</comment>
<proteinExistence type="predicted"/>
<name>A0A2S9QSL7_9MICO</name>
<dbReference type="PANTHER" id="PTHR33387">
    <property type="entry name" value="RMLC-LIKE JELLY ROLL FOLD PROTEIN"/>
    <property type="match status" value="1"/>
</dbReference>
<dbReference type="InterPro" id="IPR039935">
    <property type="entry name" value="YML079W-like"/>
</dbReference>
<evidence type="ECO:0000313" key="2">
    <source>
        <dbReference type="EMBL" id="PRI12550.1"/>
    </source>
</evidence>
<dbReference type="InterPro" id="IPR009327">
    <property type="entry name" value="Cupin_DUF985"/>
</dbReference>
<accession>A0A2S9QSL7</accession>
<dbReference type="Pfam" id="PF06172">
    <property type="entry name" value="Cupin_5"/>
    <property type="match status" value="1"/>
</dbReference>